<name>A0A378KZT0_9GAMM</name>
<gene>
    <name evidence="3" type="ORF">Lqua_3016</name>
    <name evidence="4" type="ORF">NCTC12376_01147</name>
</gene>
<keyword evidence="2" id="KW-1133">Transmembrane helix</keyword>
<evidence type="ECO:0000313" key="6">
    <source>
        <dbReference type="Proteomes" id="UP000254230"/>
    </source>
</evidence>
<proteinExistence type="predicted"/>
<feature type="transmembrane region" description="Helical" evidence="2">
    <location>
        <begin position="432"/>
        <end position="453"/>
    </location>
</feature>
<dbReference type="Proteomes" id="UP000054639">
    <property type="component" value="Unassembled WGS sequence"/>
</dbReference>
<evidence type="ECO:0000313" key="4">
    <source>
        <dbReference type="EMBL" id="STY17350.1"/>
    </source>
</evidence>
<protein>
    <submittedName>
        <fullName evidence="4">Uncharacterized protein</fullName>
    </submittedName>
</protein>
<reference evidence="4 6" key="2">
    <citation type="submission" date="2018-06" db="EMBL/GenBank/DDBJ databases">
        <authorList>
            <consortium name="Pathogen Informatics"/>
            <person name="Doyle S."/>
        </authorList>
    </citation>
    <scope>NUCLEOTIDE SEQUENCE [LARGE SCALE GENOMIC DNA]</scope>
    <source>
        <strain evidence="4 6">NCTC12376</strain>
    </source>
</reference>
<keyword evidence="5" id="KW-1185">Reference proteome</keyword>
<organism evidence="4 6">
    <name type="scientific">Legionella quateirensis</name>
    <dbReference type="NCBI Taxonomy" id="45072"/>
    <lineage>
        <taxon>Bacteria</taxon>
        <taxon>Pseudomonadati</taxon>
        <taxon>Pseudomonadota</taxon>
        <taxon>Gammaproteobacteria</taxon>
        <taxon>Legionellales</taxon>
        <taxon>Legionellaceae</taxon>
        <taxon>Legionella</taxon>
    </lineage>
</organism>
<evidence type="ECO:0000313" key="3">
    <source>
        <dbReference type="EMBL" id="KTD43662.1"/>
    </source>
</evidence>
<dbReference type="EMBL" id="LNYR01000046">
    <property type="protein sequence ID" value="KTD43662.1"/>
    <property type="molecule type" value="Genomic_DNA"/>
</dbReference>
<feature type="region of interest" description="Disordered" evidence="1">
    <location>
        <begin position="632"/>
        <end position="653"/>
    </location>
</feature>
<accession>A0A378KZT0</accession>
<feature type="compositionally biased region" description="Polar residues" evidence="1">
    <location>
        <begin position="642"/>
        <end position="653"/>
    </location>
</feature>
<feature type="transmembrane region" description="Helical" evidence="2">
    <location>
        <begin position="515"/>
        <end position="536"/>
    </location>
</feature>
<evidence type="ECO:0000313" key="5">
    <source>
        <dbReference type="Proteomes" id="UP000054639"/>
    </source>
</evidence>
<keyword evidence="2" id="KW-0812">Transmembrane</keyword>
<dbReference type="AlphaFoldDB" id="A0A378KZT0"/>
<feature type="transmembrane region" description="Helical" evidence="2">
    <location>
        <begin position="12"/>
        <end position="33"/>
    </location>
</feature>
<dbReference type="EMBL" id="UGOW01000001">
    <property type="protein sequence ID" value="STY17350.1"/>
    <property type="molecule type" value="Genomic_DNA"/>
</dbReference>
<evidence type="ECO:0000256" key="2">
    <source>
        <dbReference type="SAM" id="Phobius"/>
    </source>
</evidence>
<reference evidence="3 5" key="1">
    <citation type="submission" date="2015-11" db="EMBL/GenBank/DDBJ databases">
        <title>Genomic analysis of 38 Legionella species identifies large and diverse effector repertoires.</title>
        <authorList>
            <person name="Burstein D."/>
            <person name="Amaro F."/>
            <person name="Zusman T."/>
            <person name="Lifshitz Z."/>
            <person name="Cohen O."/>
            <person name="Gilbert J.A."/>
            <person name="Pupko T."/>
            <person name="Shuman H.A."/>
            <person name="Segal G."/>
        </authorList>
    </citation>
    <scope>NUCLEOTIDE SEQUENCE [LARGE SCALE GENOMIC DNA]</scope>
    <source>
        <strain evidence="3 5">ATCC 49507</strain>
    </source>
</reference>
<feature type="transmembrane region" description="Helical" evidence="2">
    <location>
        <begin position="243"/>
        <end position="264"/>
    </location>
</feature>
<sequence length="653" mass="72829">MSQYEKEYGFCLNFELFLLPFKALCQVFILMYAREEIIKKQDYSQIADYEDHDLDEQDLVSVSINDDELTTIVHGNSSTNYTSFTPLSHSNAPDLTQSSLSELYDYFIKEHSGNPIPFNMASKLGLFLEVLGGTGGIYAWPPSWAYAQSKNLAPWLAYSFAISNPLSNVLFLMNATDGLFDYVQAELQPPKEIKDLIELPTTKQLASKYTKMVLGSVVCAIPFGIAVYLFPLPDCTQAPCIDITVAHSIITNTILHAVSWNLILSDEYWYFRLPIIPFEKLFSSLANCRNTSAQNEFLKLSKEQELIFSKYRATIASTFAARAQELVQDHIMKKGSSSQGLRAIQNNDMNLIKFVELARTNNPVLPKTQSPSFFRTLLTKANNVLTSGPVGFLGASVLVTGCIGWIANSYYIGAMAGLDITANIFAGTLPAYSTGVLCAFYGTFIGKQIYDYLTTWNGIRDKFSLEAQLYPKTFALFLLANLYISTFAYASGYELINTVFSDPIWDGIRPALLDISIPTLQVLSFLPLTSLFNVVIKKAVAKFGSLENDDTLAARLLLKMDAIKFYLHHMKGDALINDLANLSPEQQELLGVDSTEFEEDYGNLERLTTEIQALDLPMPDKSGRTSCLGFFSKKPKPDTEETSLLNNNTMSFA</sequence>
<keyword evidence="2" id="KW-0472">Membrane</keyword>
<dbReference type="Proteomes" id="UP000254230">
    <property type="component" value="Unassembled WGS sequence"/>
</dbReference>
<feature type="transmembrane region" description="Helical" evidence="2">
    <location>
        <begin position="390"/>
        <end position="412"/>
    </location>
</feature>
<evidence type="ECO:0000256" key="1">
    <source>
        <dbReference type="SAM" id="MobiDB-lite"/>
    </source>
</evidence>
<feature type="transmembrane region" description="Helical" evidence="2">
    <location>
        <begin position="212"/>
        <end position="231"/>
    </location>
</feature>
<feature type="transmembrane region" description="Helical" evidence="2">
    <location>
        <begin position="474"/>
        <end position="495"/>
    </location>
</feature>